<evidence type="ECO:0000313" key="1">
    <source>
        <dbReference type="EMBL" id="PZG42956.1"/>
    </source>
</evidence>
<sequence length="92" mass="10101">MTVAFTDQVLLTVLHQRLGLAIEPLAVLFGTSRTTAYRTTRTTRTTRSIGELLDQHGIHITPAPSPPGPLRVLHERVLAEDSKATNKIKAEC</sequence>
<reference evidence="1 2" key="1">
    <citation type="submission" date="2018-01" db="EMBL/GenBank/DDBJ databases">
        <title>Draft genome sequence of Sphaerisporangium sp. 7K107.</title>
        <authorList>
            <person name="Sahin N."/>
            <person name="Saygin H."/>
            <person name="Ay H."/>
        </authorList>
    </citation>
    <scope>NUCLEOTIDE SEQUENCE [LARGE SCALE GENOMIC DNA]</scope>
    <source>
        <strain evidence="1 2">7K107</strain>
    </source>
</reference>
<dbReference type="AlphaFoldDB" id="A0A2W2FZA6"/>
<comment type="caution">
    <text evidence="1">The sequence shown here is derived from an EMBL/GenBank/DDBJ whole genome shotgun (WGS) entry which is preliminary data.</text>
</comment>
<evidence type="ECO:0000313" key="2">
    <source>
        <dbReference type="Proteomes" id="UP000248544"/>
    </source>
</evidence>
<proteinExistence type="predicted"/>
<name>A0A2W2FZA6_9ACTN</name>
<accession>A0A2W2FZA6</accession>
<dbReference type="Proteomes" id="UP000248544">
    <property type="component" value="Unassembled WGS sequence"/>
</dbReference>
<organism evidence="1 2">
    <name type="scientific">Spongiactinospora gelatinilytica</name>
    <dbReference type="NCBI Taxonomy" id="2666298"/>
    <lineage>
        <taxon>Bacteria</taxon>
        <taxon>Bacillati</taxon>
        <taxon>Actinomycetota</taxon>
        <taxon>Actinomycetes</taxon>
        <taxon>Streptosporangiales</taxon>
        <taxon>Streptosporangiaceae</taxon>
        <taxon>Spongiactinospora</taxon>
    </lineage>
</organism>
<dbReference type="EMBL" id="POUA01000146">
    <property type="protein sequence ID" value="PZG42956.1"/>
    <property type="molecule type" value="Genomic_DNA"/>
</dbReference>
<keyword evidence="2" id="KW-1185">Reference proteome</keyword>
<protein>
    <submittedName>
        <fullName evidence="1">Uncharacterized protein</fullName>
    </submittedName>
</protein>
<gene>
    <name evidence="1" type="ORF">C1I98_19225</name>
</gene>